<feature type="transmembrane region" description="Helical" evidence="1">
    <location>
        <begin position="119"/>
        <end position="138"/>
    </location>
</feature>
<dbReference type="AlphaFoldDB" id="A0A9W9AWR5"/>
<dbReference type="InterPro" id="IPR032675">
    <property type="entry name" value="LRR_dom_sf"/>
</dbReference>
<evidence type="ECO:0000256" key="1">
    <source>
        <dbReference type="SAM" id="Phobius"/>
    </source>
</evidence>
<feature type="transmembrane region" description="Helical" evidence="1">
    <location>
        <begin position="20"/>
        <end position="43"/>
    </location>
</feature>
<dbReference type="Proteomes" id="UP001150266">
    <property type="component" value="Unassembled WGS sequence"/>
</dbReference>
<sequence>MTPDEQGLVSSFAQVAFFNNVNMIVTITGYGAFVLGTSIAVLSLRRRGPWGPSQISLLICLFIIFICFTWNVFYSGGFNLMDIQYTFQYMPSWAATVNLLLSDCIVVWTAWVMFQYDKLWRLALVVLMIANIGVNIADCIWGDIELNIEVASFTTLDWLSSIISLAVNIFATLLIAFKAWNHHRFMTTLFLRKRTRAQNILLLLVESGAMYCAIQSVYAVFILLDVYTVVDVGFSQAMNIITAMSIVAAACYPVAVIILIRKDSSPIVSSDFCDAGMDHRVGFESLPIELDCLIANQITDTATLSALTLVSRKLYVVFTPELFRSVNRAEALPTLASSQNERFPLRNPHPASFVKHLDIWIPHKDYDPQSSRNELRLLRIVQNCMPQALYNISVYGEKAVLRSFKIDLQTSTTSFTKLIGNIDEENQLFESLHELSLRCCFPVKDFRQSLARLKMALGPSLRSFELHRPTEGGADPRSLSKLLSLVGEYCNNLTRLCIELPREREKPHKDLQVLFDDAAFTFPSLTVFSFTDDRNFLQPQVIQQAVDITYFLQRHTNIEEIGYHCLHKISLRQNGMLPHLTRFCGFLPQALDLCGDGTRPLESLSISIDGGSNETHSANLISALKKTAIIRRLIIKETRLRRLYLQGFSSSSINSIIAICANLTHLQCTFGIDTTTMLQQSLRAISNLRRLEHLKLMTIKSVYKEIPKAEYEPFGAKEMRTFIKLTGHEIMLAMRDAFGAHENLQTALFVVYGWFGTPMPWFHRPPIQARFALRKGRNQFHIEDQNDSTEWDFGNITPRTATDDDTRFMAEESDTFDVLQSVR</sequence>
<accession>A0A9W9AWR5</accession>
<dbReference type="OrthoDB" id="2837495at2759"/>
<keyword evidence="1" id="KW-0812">Transmembrane</keyword>
<keyword evidence="1" id="KW-0472">Membrane</keyword>
<comment type="caution">
    <text evidence="2">The sequence shown here is derived from an EMBL/GenBank/DDBJ whole genome shotgun (WGS) entry which is preliminary data.</text>
</comment>
<proteinExistence type="predicted"/>
<evidence type="ECO:0000313" key="3">
    <source>
        <dbReference type="Proteomes" id="UP001150266"/>
    </source>
</evidence>
<evidence type="ECO:0000313" key="2">
    <source>
        <dbReference type="EMBL" id="KAJ4491000.1"/>
    </source>
</evidence>
<name>A0A9W9AWR5_9AGAR</name>
<dbReference type="SUPFAM" id="SSF52047">
    <property type="entry name" value="RNI-like"/>
    <property type="match status" value="1"/>
</dbReference>
<feature type="transmembrane region" description="Helical" evidence="1">
    <location>
        <begin position="158"/>
        <end position="180"/>
    </location>
</feature>
<organism evidence="2 3">
    <name type="scientific">Lentinula aciculospora</name>
    <dbReference type="NCBI Taxonomy" id="153920"/>
    <lineage>
        <taxon>Eukaryota</taxon>
        <taxon>Fungi</taxon>
        <taxon>Dikarya</taxon>
        <taxon>Basidiomycota</taxon>
        <taxon>Agaricomycotina</taxon>
        <taxon>Agaricomycetes</taxon>
        <taxon>Agaricomycetidae</taxon>
        <taxon>Agaricales</taxon>
        <taxon>Marasmiineae</taxon>
        <taxon>Omphalotaceae</taxon>
        <taxon>Lentinula</taxon>
    </lineage>
</organism>
<dbReference type="EMBL" id="JAOTPV010000001">
    <property type="protein sequence ID" value="KAJ4491000.1"/>
    <property type="molecule type" value="Genomic_DNA"/>
</dbReference>
<dbReference type="Gene3D" id="3.80.10.10">
    <property type="entry name" value="Ribonuclease Inhibitor"/>
    <property type="match status" value="1"/>
</dbReference>
<keyword evidence="3" id="KW-1185">Reference proteome</keyword>
<feature type="transmembrane region" description="Helical" evidence="1">
    <location>
        <begin position="200"/>
        <end position="224"/>
    </location>
</feature>
<feature type="transmembrane region" description="Helical" evidence="1">
    <location>
        <begin position="236"/>
        <end position="260"/>
    </location>
</feature>
<gene>
    <name evidence="2" type="ORF">J3R30DRAFT_3694966</name>
</gene>
<reference evidence="2" key="1">
    <citation type="submission" date="2022-08" db="EMBL/GenBank/DDBJ databases">
        <title>A Global Phylogenomic Analysis of the Shiitake Genus Lentinula.</title>
        <authorList>
            <consortium name="DOE Joint Genome Institute"/>
            <person name="Sierra-Patev S."/>
            <person name="Min B."/>
            <person name="Naranjo-Ortiz M."/>
            <person name="Looney B."/>
            <person name="Konkel Z."/>
            <person name="Slot J.C."/>
            <person name="Sakamoto Y."/>
            <person name="Steenwyk J.L."/>
            <person name="Rokas A."/>
            <person name="Carro J."/>
            <person name="Camarero S."/>
            <person name="Ferreira P."/>
            <person name="Molpeceres G."/>
            <person name="Ruiz-Duenas F.J."/>
            <person name="Serrano A."/>
            <person name="Henrissat B."/>
            <person name="Drula E."/>
            <person name="Hughes K.W."/>
            <person name="Mata J.L."/>
            <person name="Ishikawa N.K."/>
            <person name="Vargas-Isla R."/>
            <person name="Ushijima S."/>
            <person name="Smith C.A."/>
            <person name="Ahrendt S."/>
            <person name="Andreopoulos W."/>
            <person name="He G."/>
            <person name="Labutti K."/>
            <person name="Lipzen A."/>
            <person name="Ng V."/>
            <person name="Riley R."/>
            <person name="Sandor L."/>
            <person name="Barry K."/>
            <person name="Martinez A.T."/>
            <person name="Xiao Y."/>
            <person name="Gibbons J.G."/>
            <person name="Terashima K."/>
            <person name="Grigoriev I.V."/>
            <person name="Hibbett D.S."/>
        </authorList>
    </citation>
    <scope>NUCLEOTIDE SEQUENCE</scope>
    <source>
        <strain evidence="2">JLM2183</strain>
    </source>
</reference>
<protein>
    <submittedName>
        <fullName evidence="2">Uncharacterized protein</fullName>
    </submittedName>
</protein>
<feature type="transmembrane region" description="Helical" evidence="1">
    <location>
        <begin position="55"/>
        <end position="73"/>
    </location>
</feature>
<feature type="transmembrane region" description="Helical" evidence="1">
    <location>
        <begin position="93"/>
        <end position="112"/>
    </location>
</feature>
<keyword evidence="1" id="KW-1133">Transmembrane helix</keyword>